<feature type="region of interest" description="Disordered" evidence="1">
    <location>
        <begin position="250"/>
        <end position="284"/>
    </location>
</feature>
<dbReference type="InterPro" id="IPR040458">
    <property type="entry name" value="Vid27"/>
</dbReference>
<feature type="compositionally biased region" description="Polar residues" evidence="1">
    <location>
        <begin position="213"/>
        <end position="223"/>
    </location>
</feature>
<dbReference type="Gene3D" id="2.130.10.10">
    <property type="entry name" value="YVTN repeat-like/Quinoprotein amine dehydrogenase"/>
    <property type="match status" value="1"/>
</dbReference>
<evidence type="ECO:0000259" key="2">
    <source>
        <dbReference type="Pfam" id="PF08553"/>
    </source>
</evidence>
<dbReference type="InterPro" id="IPR036322">
    <property type="entry name" value="WD40_repeat_dom_sf"/>
</dbReference>
<dbReference type="InterPro" id="IPR015943">
    <property type="entry name" value="WD40/YVTN_repeat-like_dom_sf"/>
</dbReference>
<dbReference type="SUPFAM" id="SSF50978">
    <property type="entry name" value="WD40 repeat-like"/>
    <property type="match status" value="1"/>
</dbReference>
<keyword evidence="4" id="KW-1185">Reference proteome</keyword>
<sequence>MNFIKKIIGFGAKSGQDIDQITKELWSEFEETEVTGSVYRYDRKTHKKEVLSKRTKISFDYDTERDFEYFIYIQKKEENQSQKKSQKQEDVEDDQGYFLPINVEKEFKYFISKRETQELAFDYINIEFFLDENSTIRIMINITHEADKVEATLFIDELSKLLYQNKYQKSYKLAKNQEEYANLIQLIEKGTMQTGSEISSISSYQEYQDQSSKFSSEASMNQQKNDDQMRKSNYPDLKDIDQQMQKLSLNEQNKKQQQKQEQFQNQEQKLAQNRNPEEIQGKTQVKLDEDKLQKVLLHEIQKDDVTCAYTGKYCLIDKSVNQPVLVDYVVFTISKGDQEFQYRMNIYNQDNKRIYAQNVDKELNFRIDIQDNFIKWVYYNEKQNYGEVLCILFDKPGQALTLSFQFNQALYEIKNQSSLENTLKKQEDHEFMSNYMKNEDDLNRNDKFQEEIVQQYDDGLNYQSQSQPTFYGQKDNYLTEGKVAMDQGRICDRTFVSKQGIIGIYKTDTENQCNLKYDMNMPELTDLQGNKLDPVKLQMMQQDEKMIIVNNYNDKSCYQLDLVKGGKIVRELKIDGFNTISDISMEKKHQELTQDQVFNACNSKNLFKLDPRIKDAKVAEIVKEHKYYASNNGFTCLTTNKAGNVAVGSENGDIRLYNGIGKQAKNKYPGFGDPISHIETTKDGKWVLATCKNYLILLPTFGKGAEQQQQDSTGYTKQMKYEDRKLPRKLKILPDDQVRYNIRKVEFSAARFDEKENGKEQFIVAGTGKYCVVWSFSSILRGDLFDYRIAPYNDNIEDIQFKFNSEQYIFAAMNKNIQLGLTQKQKYGKK</sequence>
<proteinExistence type="predicted"/>
<dbReference type="InterPro" id="IPR013863">
    <property type="entry name" value="VID27_C"/>
</dbReference>
<dbReference type="AlphaFoldDB" id="A0A0V0QWS6"/>
<dbReference type="GO" id="GO:0005737">
    <property type="term" value="C:cytoplasm"/>
    <property type="evidence" value="ECO:0007669"/>
    <property type="project" value="TreeGrafter"/>
</dbReference>
<feature type="domain" description="Vacuolar import/degradation Vid27 C-terminal" evidence="2">
    <location>
        <begin position="491"/>
        <end position="820"/>
    </location>
</feature>
<feature type="compositionally biased region" description="Low complexity" evidence="1">
    <location>
        <begin position="259"/>
        <end position="272"/>
    </location>
</feature>
<organism evidence="3 4">
    <name type="scientific">Pseudocohnilembus persalinus</name>
    <name type="common">Ciliate</name>
    <dbReference type="NCBI Taxonomy" id="266149"/>
    <lineage>
        <taxon>Eukaryota</taxon>
        <taxon>Sar</taxon>
        <taxon>Alveolata</taxon>
        <taxon>Ciliophora</taxon>
        <taxon>Intramacronucleata</taxon>
        <taxon>Oligohymenophorea</taxon>
        <taxon>Scuticociliatia</taxon>
        <taxon>Philasterida</taxon>
        <taxon>Pseudocohnilembidae</taxon>
        <taxon>Pseudocohnilembus</taxon>
    </lineage>
</organism>
<evidence type="ECO:0000313" key="3">
    <source>
        <dbReference type="EMBL" id="KRX06690.1"/>
    </source>
</evidence>
<name>A0A0V0QWS6_PSEPJ</name>
<dbReference type="InParanoid" id="A0A0V0QWS6"/>
<gene>
    <name evidence="3" type="ORF">PPERSA_07924</name>
</gene>
<reference evidence="3 4" key="1">
    <citation type="journal article" date="2015" name="Sci. Rep.">
        <title>Genome of the facultative scuticociliatosis pathogen Pseudocohnilembus persalinus provides insight into its virulence through horizontal gene transfer.</title>
        <authorList>
            <person name="Xiong J."/>
            <person name="Wang G."/>
            <person name="Cheng J."/>
            <person name="Tian M."/>
            <person name="Pan X."/>
            <person name="Warren A."/>
            <person name="Jiang C."/>
            <person name="Yuan D."/>
            <person name="Miao W."/>
        </authorList>
    </citation>
    <scope>NUCLEOTIDE SEQUENCE [LARGE SCALE GENOMIC DNA]</scope>
    <source>
        <strain evidence="3">36N120E</strain>
    </source>
</reference>
<feature type="compositionally biased region" description="Basic and acidic residues" evidence="1">
    <location>
        <begin position="275"/>
        <end position="284"/>
    </location>
</feature>
<dbReference type="PANTHER" id="PTHR31913:SF0">
    <property type="entry name" value="VACUOLAR IMPORT AND DEGRADATION PROTEIN 27"/>
    <property type="match status" value="1"/>
</dbReference>
<dbReference type="OMA" id="ECRMELY"/>
<evidence type="ECO:0000313" key="4">
    <source>
        <dbReference type="Proteomes" id="UP000054937"/>
    </source>
</evidence>
<dbReference type="OrthoDB" id="312822at2759"/>
<protein>
    <submittedName>
        <fullName evidence="3">WD40-repeat-containing domain</fullName>
    </submittedName>
</protein>
<comment type="caution">
    <text evidence="3">The sequence shown here is derived from an EMBL/GenBank/DDBJ whole genome shotgun (WGS) entry which is preliminary data.</text>
</comment>
<dbReference type="EMBL" id="LDAU01000093">
    <property type="protein sequence ID" value="KRX06690.1"/>
    <property type="molecule type" value="Genomic_DNA"/>
</dbReference>
<dbReference type="GO" id="GO:0005634">
    <property type="term" value="C:nucleus"/>
    <property type="evidence" value="ECO:0007669"/>
    <property type="project" value="TreeGrafter"/>
</dbReference>
<accession>A0A0V0QWS6</accession>
<feature type="region of interest" description="Disordered" evidence="1">
    <location>
        <begin position="210"/>
        <end position="234"/>
    </location>
</feature>
<dbReference type="Proteomes" id="UP000054937">
    <property type="component" value="Unassembled WGS sequence"/>
</dbReference>
<evidence type="ECO:0000256" key="1">
    <source>
        <dbReference type="SAM" id="MobiDB-lite"/>
    </source>
</evidence>
<dbReference type="PANTHER" id="PTHR31913">
    <property type="entry name" value="VACUOLAR IMPORT AND DEGRADATION PROTEIN 27"/>
    <property type="match status" value="1"/>
</dbReference>
<dbReference type="Pfam" id="PF08553">
    <property type="entry name" value="VID27"/>
    <property type="match status" value="1"/>
</dbReference>